<accession>A0A2M4B415</accession>
<keyword evidence="1" id="KW-0732">Signal</keyword>
<evidence type="ECO:0000313" key="2">
    <source>
        <dbReference type="EMBL" id="MBW47785.1"/>
    </source>
</evidence>
<feature type="signal peptide" evidence="1">
    <location>
        <begin position="1"/>
        <end position="18"/>
    </location>
</feature>
<reference evidence="2" key="1">
    <citation type="submission" date="2018-01" db="EMBL/GenBank/DDBJ databases">
        <title>An insight into the sialome of Amazonian anophelines.</title>
        <authorList>
            <person name="Ribeiro J.M."/>
            <person name="Scarpassa V."/>
            <person name="Calvo E."/>
        </authorList>
    </citation>
    <scope>NUCLEOTIDE SEQUENCE</scope>
    <source>
        <tissue evidence="2">Salivary glands</tissue>
    </source>
</reference>
<feature type="chain" id="PRO_5014649717" evidence="1">
    <location>
        <begin position="19"/>
        <end position="86"/>
    </location>
</feature>
<dbReference type="EMBL" id="GGFK01014464">
    <property type="protein sequence ID" value="MBW47785.1"/>
    <property type="molecule type" value="Transcribed_RNA"/>
</dbReference>
<evidence type="ECO:0000256" key="1">
    <source>
        <dbReference type="SAM" id="SignalP"/>
    </source>
</evidence>
<name>A0A2M4B415_9DIPT</name>
<dbReference type="AlphaFoldDB" id="A0A2M4B415"/>
<sequence>MKLQTMLLLLLMPDAVNTQGVQSTYFRGQLPGFMRHPLIDLWQEMDMSCKRWIVGSGWSHAQRARKGRILSGYYYGEGVRMSAKVS</sequence>
<protein>
    <submittedName>
        <fullName evidence="2">Putative secreted protein</fullName>
    </submittedName>
</protein>
<proteinExistence type="predicted"/>
<organism evidence="2">
    <name type="scientific">Anopheles triannulatus</name>
    <dbReference type="NCBI Taxonomy" id="58253"/>
    <lineage>
        <taxon>Eukaryota</taxon>
        <taxon>Metazoa</taxon>
        <taxon>Ecdysozoa</taxon>
        <taxon>Arthropoda</taxon>
        <taxon>Hexapoda</taxon>
        <taxon>Insecta</taxon>
        <taxon>Pterygota</taxon>
        <taxon>Neoptera</taxon>
        <taxon>Endopterygota</taxon>
        <taxon>Diptera</taxon>
        <taxon>Nematocera</taxon>
        <taxon>Culicoidea</taxon>
        <taxon>Culicidae</taxon>
        <taxon>Anophelinae</taxon>
        <taxon>Anopheles</taxon>
    </lineage>
</organism>